<dbReference type="Gene3D" id="3.30.70.590">
    <property type="entry name" value="Poly(A) polymerase predicted RNA binding domain"/>
    <property type="match status" value="1"/>
</dbReference>
<keyword evidence="9 14" id="KW-0460">Magnesium</keyword>
<evidence type="ECO:0000313" key="20">
    <source>
        <dbReference type="Proteomes" id="UP000268014"/>
    </source>
</evidence>
<feature type="domain" description="Poly(A) polymerase nucleotidyltransferase" evidence="18">
    <location>
        <begin position="17"/>
        <end position="206"/>
    </location>
</feature>
<dbReference type="Gene3D" id="3.30.460.10">
    <property type="entry name" value="Beta Polymerase, domain 2"/>
    <property type="match status" value="1"/>
</dbReference>
<keyword evidence="15" id="KW-0812">Transmembrane</keyword>
<dbReference type="PANTHER" id="PTHR10682">
    <property type="entry name" value="POLY A POLYMERASE"/>
    <property type="match status" value="1"/>
</dbReference>
<keyword evidence="8 12" id="KW-0067">ATP-binding</keyword>
<evidence type="ECO:0000256" key="14">
    <source>
        <dbReference type="PIRSR" id="PIRSR018425-2"/>
    </source>
</evidence>
<dbReference type="PANTHER" id="PTHR10682:SF10">
    <property type="entry name" value="POLYNUCLEOTIDE ADENYLYLTRANSFERASE"/>
    <property type="match status" value="1"/>
</dbReference>
<organism evidence="21">
    <name type="scientific">Haemonchus placei</name>
    <name type="common">Barber's pole worm</name>
    <dbReference type="NCBI Taxonomy" id="6290"/>
    <lineage>
        <taxon>Eukaryota</taxon>
        <taxon>Metazoa</taxon>
        <taxon>Ecdysozoa</taxon>
        <taxon>Nematoda</taxon>
        <taxon>Chromadorea</taxon>
        <taxon>Rhabditida</taxon>
        <taxon>Rhabditina</taxon>
        <taxon>Rhabditomorpha</taxon>
        <taxon>Strongyloidea</taxon>
        <taxon>Trichostrongylidae</taxon>
        <taxon>Haemonchus</taxon>
    </lineage>
</organism>
<dbReference type="CDD" id="cd05402">
    <property type="entry name" value="NT_PAP_TUTase"/>
    <property type="match status" value="1"/>
</dbReference>
<evidence type="ECO:0000256" key="7">
    <source>
        <dbReference type="ARBA" id="ARBA00022741"/>
    </source>
</evidence>
<dbReference type="PIRSF" id="PIRSF018425">
    <property type="entry name" value="PolyA_polymerase"/>
    <property type="match status" value="1"/>
</dbReference>
<dbReference type="SUPFAM" id="SSF81631">
    <property type="entry name" value="PAP/OAS1 substrate-binding domain"/>
    <property type="match status" value="1"/>
</dbReference>
<dbReference type="AlphaFoldDB" id="A0A0N4W841"/>
<keyword evidence="5 12" id="KW-0808">Transferase</keyword>
<evidence type="ECO:0000259" key="16">
    <source>
        <dbReference type="Pfam" id="PF04926"/>
    </source>
</evidence>
<dbReference type="GO" id="GO:0005634">
    <property type="term" value="C:nucleus"/>
    <property type="evidence" value="ECO:0007669"/>
    <property type="project" value="UniProtKB-SubCell"/>
</dbReference>
<dbReference type="InterPro" id="IPR014492">
    <property type="entry name" value="PolyA_polymerase"/>
</dbReference>
<evidence type="ECO:0000313" key="19">
    <source>
        <dbReference type="EMBL" id="VDO28660.1"/>
    </source>
</evidence>
<evidence type="ECO:0000256" key="2">
    <source>
        <dbReference type="ARBA" id="ARBA00004123"/>
    </source>
</evidence>
<dbReference type="STRING" id="6290.A0A0N4W841"/>
<dbReference type="SUPFAM" id="SSF81301">
    <property type="entry name" value="Nucleotidyltransferase"/>
    <property type="match status" value="1"/>
</dbReference>
<evidence type="ECO:0000259" key="17">
    <source>
        <dbReference type="Pfam" id="PF04928"/>
    </source>
</evidence>
<feature type="binding site" evidence="13">
    <location>
        <position position="220"/>
    </location>
    <ligand>
        <name>ATP</name>
        <dbReference type="ChEBI" id="CHEBI:30616"/>
    </ligand>
</feature>
<comment type="cofactor">
    <cofactor evidence="1">
        <name>Mn(2+)</name>
        <dbReference type="ChEBI" id="CHEBI:29035"/>
    </cofactor>
</comment>
<keyword evidence="4 12" id="KW-0507">mRNA processing</keyword>
<dbReference type="FunFam" id="3.30.460.10:FF:000002">
    <property type="entry name" value="Poly(A) polymerase alpha, putative"/>
    <property type="match status" value="1"/>
</dbReference>
<evidence type="ECO:0000256" key="1">
    <source>
        <dbReference type="ARBA" id="ARBA00001936"/>
    </source>
</evidence>
<keyword evidence="10 12" id="KW-0539">Nucleus</keyword>
<evidence type="ECO:0000313" key="21">
    <source>
        <dbReference type="WBParaSite" id="HPLM_0000634701-mRNA-1"/>
    </source>
</evidence>
<comment type="function">
    <text evidence="12">Polymerase that creates the 3'-poly(A) tail of mRNA's.</text>
</comment>
<feature type="binding site" evidence="13">
    <location>
        <position position="159"/>
    </location>
    <ligand>
        <name>ATP</name>
        <dbReference type="ChEBI" id="CHEBI:30616"/>
    </ligand>
</feature>
<keyword evidence="7 12" id="KW-0547">Nucleotide-binding</keyword>
<gene>
    <name evidence="19" type="ORF">HPLM_LOCUS6339</name>
</gene>
<evidence type="ECO:0000256" key="5">
    <source>
        <dbReference type="ARBA" id="ARBA00022679"/>
    </source>
</evidence>
<dbReference type="Proteomes" id="UP000268014">
    <property type="component" value="Unassembled WGS sequence"/>
</dbReference>
<name>A0A0N4W841_HAEPC</name>
<keyword evidence="20" id="KW-1185">Reference proteome</keyword>
<dbReference type="InterPro" id="IPR007010">
    <property type="entry name" value="PolA_pol_RNA-bd_dom"/>
</dbReference>
<feature type="binding site" evidence="13">
    <location>
        <begin position="238"/>
        <end position="239"/>
    </location>
    <ligand>
        <name>ATP</name>
        <dbReference type="ChEBI" id="CHEBI:30616"/>
    </ligand>
</feature>
<dbReference type="OrthoDB" id="412748at2759"/>
<keyword evidence="6 14" id="KW-0479">Metal-binding</keyword>
<dbReference type="InterPro" id="IPR011068">
    <property type="entry name" value="NuclTrfase_I-like_C"/>
</dbReference>
<evidence type="ECO:0000256" key="3">
    <source>
        <dbReference type="ARBA" id="ARBA00010912"/>
    </source>
</evidence>
<protein>
    <recommendedName>
        <fullName evidence="12">Poly(A) polymerase</fullName>
        <ecNumber evidence="12">2.7.7.19</ecNumber>
    </recommendedName>
</protein>
<accession>A0A0N4W841</accession>
<dbReference type="Pfam" id="PF20750">
    <property type="entry name" value="PAP_NTPase"/>
    <property type="match status" value="1"/>
</dbReference>
<evidence type="ECO:0000256" key="12">
    <source>
        <dbReference type="PIRNR" id="PIRNR018425"/>
    </source>
</evidence>
<feature type="transmembrane region" description="Helical" evidence="15">
    <location>
        <begin position="260"/>
        <end position="279"/>
    </location>
</feature>
<feature type="binding site" evidence="13">
    <location>
        <begin position="93"/>
        <end position="95"/>
    </location>
    <ligand>
        <name>ATP</name>
        <dbReference type="ChEBI" id="CHEBI:30616"/>
    </ligand>
</feature>
<feature type="domain" description="Poly(A) polymerase RNA-binding" evidence="16">
    <location>
        <begin position="364"/>
        <end position="420"/>
    </location>
</feature>
<feature type="binding site" evidence="13">
    <location>
        <begin position="106"/>
        <end position="108"/>
    </location>
    <ligand>
        <name>ATP</name>
        <dbReference type="ChEBI" id="CHEBI:30616"/>
    </ligand>
</feature>
<dbReference type="InterPro" id="IPR007012">
    <property type="entry name" value="PolA_pol_cen_dom"/>
</dbReference>
<feature type="binding site" evidence="13">
    <location>
        <position position="102"/>
    </location>
    <ligand>
        <name>ATP</name>
        <dbReference type="ChEBI" id="CHEBI:30616"/>
    </ligand>
</feature>
<feature type="binding site" evidence="13">
    <location>
        <position position="229"/>
    </location>
    <ligand>
        <name>ATP</name>
        <dbReference type="ChEBI" id="CHEBI:30616"/>
    </ligand>
</feature>
<comment type="subcellular location">
    <subcellularLocation>
        <location evidence="2 12">Nucleus</location>
    </subcellularLocation>
</comment>
<feature type="domain" description="Poly(A) polymerase central" evidence="17">
    <location>
        <begin position="212"/>
        <end position="362"/>
    </location>
</feature>
<feature type="transmembrane region" description="Helical" evidence="15">
    <location>
        <begin position="228"/>
        <end position="248"/>
    </location>
</feature>
<comment type="similarity">
    <text evidence="3 12">Belongs to the poly(A) polymerase family.</text>
</comment>
<dbReference type="GO" id="GO:0031123">
    <property type="term" value="P:RNA 3'-end processing"/>
    <property type="evidence" value="ECO:0007669"/>
    <property type="project" value="InterPro"/>
</dbReference>
<dbReference type="Pfam" id="PF04928">
    <property type="entry name" value="PAP_central"/>
    <property type="match status" value="1"/>
</dbReference>
<dbReference type="OMA" id="HAVANHG"/>
<evidence type="ECO:0000256" key="8">
    <source>
        <dbReference type="ARBA" id="ARBA00022840"/>
    </source>
</evidence>
<dbReference type="EC" id="2.7.7.19" evidence="12"/>
<dbReference type="EMBL" id="UZAF01016478">
    <property type="protein sequence ID" value="VDO28660.1"/>
    <property type="molecule type" value="Genomic_DNA"/>
</dbReference>
<dbReference type="GO" id="GO:0005524">
    <property type="term" value="F:ATP binding"/>
    <property type="evidence" value="ECO:0007669"/>
    <property type="project" value="UniProtKB-UniRule"/>
</dbReference>
<dbReference type="Gene3D" id="1.10.1410.10">
    <property type="match status" value="1"/>
</dbReference>
<evidence type="ECO:0000256" key="13">
    <source>
        <dbReference type="PIRSR" id="PIRSR018425-1"/>
    </source>
</evidence>
<comment type="catalytic activity">
    <reaction evidence="11 12">
        <text>RNA(n) + ATP = RNA(n)-3'-adenine ribonucleotide + diphosphate</text>
        <dbReference type="Rhea" id="RHEA:11332"/>
        <dbReference type="Rhea" id="RHEA-COMP:14527"/>
        <dbReference type="Rhea" id="RHEA-COMP:17347"/>
        <dbReference type="ChEBI" id="CHEBI:30616"/>
        <dbReference type="ChEBI" id="CHEBI:33019"/>
        <dbReference type="ChEBI" id="CHEBI:140395"/>
        <dbReference type="ChEBI" id="CHEBI:173115"/>
        <dbReference type="EC" id="2.7.7.19"/>
    </reaction>
</comment>
<evidence type="ECO:0000256" key="4">
    <source>
        <dbReference type="ARBA" id="ARBA00022664"/>
    </source>
</evidence>
<feature type="binding site" evidence="14">
    <location>
        <position position="108"/>
    </location>
    <ligand>
        <name>Mg(2+)</name>
        <dbReference type="ChEBI" id="CHEBI:18420"/>
        <label>2</label>
        <note>catalytic</note>
    </ligand>
</feature>
<dbReference type="Pfam" id="PF04926">
    <property type="entry name" value="PAP_RNA-bind"/>
    <property type="match status" value="1"/>
</dbReference>
<keyword evidence="15" id="KW-0472">Membrane</keyword>
<evidence type="ECO:0000256" key="11">
    <source>
        <dbReference type="ARBA" id="ARBA00048830"/>
    </source>
</evidence>
<dbReference type="SUPFAM" id="SSF55003">
    <property type="entry name" value="PAP/Archaeal CCA-adding enzyme, C-terminal domain"/>
    <property type="match status" value="1"/>
</dbReference>
<reference evidence="21" key="1">
    <citation type="submission" date="2017-02" db="UniProtKB">
        <authorList>
            <consortium name="WormBaseParasite"/>
        </authorList>
    </citation>
    <scope>IDENTIFICATION</scope>
</reference>
<evidence type="ECO:0000256" key="6">
    <source>
        <dbReference type="ARBA" id="ARBA00022723"/>
    </source>
</evidence>
<feature type="binding site" evidence="14">
    <location>
        <position position="108"/>
    </location>
    <ligand>
        <name>Mg(2+)</name>
        <dbReference type="ChEBI" id="CHEBI:18420"/>
        <label>1</label>
        <note>catalytic</note>
    </ligand>
</feature>
<feature type="binding site" evidence="14">
    <location>
        <position position="106"/>
    </location>
    <ligand>
        <name>Mg(2+)</name>
        <dbReference type="ChEBI" id="CHEBI:18420"/>
        <label>2</label>
        <note>catalytic</note>
    </ligand>
</feature>
<dbReference type="InterPro" id="IPR048840">
    <property type="entry name" value="PolA_pol_NTPase"/>
</dbReference>
<evidence type="ECO:0000256" key="15">
    <source>
        <dbReference type="SAM" id="Phobius"/>
    </source>
</evidence>
<evidence type="ECO:0000256" key="10">
    <source>
        <dbReference type="ARBA" id="ARBA00023242"/>
    </source>
</evidence>
<dbReference type="FunFam" id="1.10.1410.10:FF:000001">
    <property type="entry name" value="Putative poly(A) polymerase gamma"/>
    <property type="match status" value="1"/>
</dbReference>
<keyword evidence="15" id="KW-1133">Transmembrane helix</keyword>
<sequence length="498" mass="56888">MSKENGFGEARETPCLGVSQPISKALPDARDLRLTTQVSKCLKNFNLFETDEEMHARIEVLRKLNSLVKNWVRKVSESKVSMCENVGGKLFTFGSYRLGVHTRGADIDTLCVAPRHVDRSDFFGSFYDMLKDDKVTDLHAVEDAFVPVIKLKYAGIELDILFARLALKEVPDDQTLNDDMLLKNLDDKSIRSLNGCRVADEILRLVPYPEAFALCLRAVKLWAKNHGIYSNVLGFLGGVTWAILVARTCQLYPNASPSKLLLKFFLVFVTWLWPLPVVLKDMDTSARPDIGNLQELVWDPRIRGSDRFHLMPILTPAFPEQNSTFNVTNSTRSIMINEMKEGLEIMKDIYEGRAEWSKLFEEVNFFTRYKHFISRTEEDHLIFCGFVESKIRHLIGALERNQGISLAHINPRQYKPNPVCTLWFIGLEFDRAMAKAFDLTVEISQFHHIIVTTGIKMKNYNEGMKVPTVFVNISIYGHRTPFANSTSWVVLPVVRVFI</sequence>
<dbReference type="GO" id="GO:0006397">
    <property type="term" value="P:mRNA processing"/>
    <property type="evidence" value="ECO:0007669"/>
    <property type="project" value="UniProtKB-KW"/>
</dbReference>
<feature type="binding site" evidence="14">
    <location>
        <position position="106"/>
    </location>
    <ligand>
        <name>Mg(2+)</name>
        <dbReference type="ChEBI" id="CHEBI:18420"/>
        <label>1</label>
        <note>catalytic</note>
    </ligand>
</feature>
<proteinExistence type="inferred from homology"/>
<dbReference type="InterPro" id="IPR043519">
    <property type="entry name" value="NT_sf"/>
</dbReference>
<dbReference type="WBParaSite" id="HPLM_0000634701-mRNA-1">
    <property type="protein sequence ID" value="HPLM_0000634701-mRNA-1"/>
    <property type="gene ID" value="HPLM_0000634701"/>
</dbReference>
<dbReference type="GO" id="GO:0003723">
    <property type="term" value="F:RNA binding"/>
    <property type="evidence" value="ECO:0007669"/>
    <property type="project" value="UniProtKB-UniRule"/>
</dbReference>
<dbReference type="GO" id="GO:1990817">
    <property type="term" value="F:poly(A) RNA polymerase activity"/>
    <property type="evidence" value="ECO:0007669"/>
    <property type="project" value="UniProtKB-UniRule"/>
</dbReference>
<feature type="binding site" evidence="14">
    <location>
        <position position="159"/>
    </location>
    <ligand>
        <name>Mg(2+)</name>
        <dbReference type="ChEBI" id="CHEBI:18420"/>
        <label>2</label>
        <note>catalytic</note>
    </ligand>
</feature>
<comment type="cofactor">
    <cofactor evidence="14">
        <name>Mg(2+)</name>
        <dbReference type="ChEBI" id="CHEBI:18420"/>
    </cofactor>
    <text evidence="14">Binds 2 magnesium ions. Also active with manganese.</text>
</comment>
<evidence type="ECO:0000256" key="9">
    <source>
        <dbReference type="ARBA" id="ARBA00022842"/>
    </source>
</evidence>
<dbReference type="GO" id="GO:0046872">
    <property type="term" value="F:metal ion binding"/>
    <property type="evidence" value="ECO:0007669"/>
    <property type="project" value="UniProtKB-KW"/>
</dbReference>
<evidence type="ECO:0000259" key="18">
    <source>
        <dbReference type="Pfam" id="PF20750"/>
    </source>
</evidence>
<reference evidence="19 20" key="2">
    <citation type="submission" date="2018-11" db="EMBL/GenBank/DDBJ databases">
        <authorList>
            <consortium name="Pathogen Informatics"/>
        </authorList>
    </citation>
    <scope>NUCLEOTIDE SEQUENCE [LARGE SCALE GENOMIC DNA]</scope>
    <source>
        <strain evidence="19 20">MHpl1</strain>
    </source>
</reference>